<evidence type="ECO:0000313" key="2">
    <source>
        <dbReference type="EMBL" id="PXZ06050.1"/>
    </source>
</evidence>
<comment type="caution">
    <text evidence="2">The sequence shown here is derived from an EMBL/GenBank/DDBJ whole genome shotgun (WGS) entry which is preliminary data.</text>
</comment>
<gene>
    <name evidence="2" type="ORF">DKK79_05135</name>
</gene>
<evidence type="ECO:0000313" key="3">
    <source>
        <dbReference type="Proteomes" id="UP000247483"/>
    </source>
</evidence>
<dbReference type="Proteomes" id="UP000247483">
    <property type="component" value="Unassembled WGS sequence"/>
</dbReference>
<keyword evidence="1" id="KW-0472">Membrane</keyword>
<protein>
    <submittedName>
        <fullName evidence="2">Uncharacterized protein</fullName>
    </submittedName>
</protein>
<accession>A0A2V4DYU6</accession>
<dbReference type="EMBL" id="QGLP01000004">
    <property type="protein sequence ID" value="PXZ06050.1"/>
    <property type="molecule type" value="Genomic_DNA"/>
</dbReference>
<name>A0A2V4DYU6_9GAMM</name>
<dbReference type="AlphaFoldDB" id="A0A2V4DYU6"/>
<keyword evidence="1" id="KW-0812">Transmembrane</keyword>
<feature type="transmembrane region" description="Helical" evidence="1">
    <location>
        <begin position="36"/>
        <end position="58"/>
    </location>
</feature>
<evidence type="ECO:0000256" key="1">
    <source>
        <dbReference type="SAM" id="Phobius"/>
    </source>
</evidence>
<proteinExistence type="predicted"/>
<keyword evidence="1" id="KW-1133">Transmembrane helix</keyword>
<reference evidence="2 3" key="1">
    <citation type="submission" date="2018-05" db="EMBL/GenBank/DDBJ databases">
        <title>Reference genomes for bee gut microbiota database.</title>
        <authorList>
            <person name="Ellegaard K.M."/>
        </authorList>
    </citation>
    <scope>NUCLEOTIDE SEQUENCE [LARGE SCALE GENOMIC DNA]</scope>
    <source>
        <strain evidence="2 3">ESL0177</strain>
    </source>
</reference>
<sequence>MAADYPSDIFEPHHGQKTLKFIQYQGERFLLLKKTIVIQLILFIVYTFTKVFTWFLVIPNYSQKK</sequence>
<organism evidence="2 3">
    <name type="scientific">Gilliamella apicola</name>
    <dbReference type="NCBI Taxonomy" id="1196095"/>
    <lineage>
        <taxon>Bacteria</taxon>
        <taxon>Pseudomonadati</taxon>
        <taxon>Pseudomonadota</taxon>
        <taxon>Gammaproteobacteria</taxon>
        <taxon>Orbales</taxon>
        <taxon>Orbaceae</taxon>
        <taxon>Gilliamella</taxon>
    </lineage>
</organism>